<dbReference type="EMBL" id="CADCTG010000155">
    <property type="protein sequence ID" value="CAA9246422.1"/>
    <property type="molecule type" value="Genomic_DNA"/>
</dbReference>
<protein>
    <recommendedName>
        <fullName evidence="2">Class I SAM-dependent methyltransferase</fullName>
    </recommendedName>
</protein>
<evidence type="ECO:0008006" key="2">
    <source>
        <dbReference type="Google" id="ProtNLM"/>
    </source>
</evidence>
<sequence>MDRSEPDHDLHRIFLDPSRRTRPMHKWRHYFDIYERFIAPFRGRPITLLEIGVHQGGSLEMWRAYLGPQARVVGIDIDPSCAAFAGEGVEVFIGDQADPAFLRRVLDEVGPPAVVVDDGGHTANQQITSFEEIYPALPCPGTYLVEDTHTAFWGGEYADRYDGRSFLDYAFDRCRSLHEWTMRRHAFERFGTPPDERRGGATPVSAFCRRTGSVSFFDSVVVFERADRQEPWHQIR</sequence>
<dbReference type="Gene3D" id="3.40.50.150">
    <property type="entry name" value="Vaccinia Virus protein VP39"/>
    <property type="match status" value="1"/>
</dbReference>
<accession>A0A6J4IA86</accession>
<proteinExistence type="predicted"/>
<dbReference type="InterPro" id="IPR029063">
    <property type="entry name" value="SAM-dependent_MTases_sf"/>
</dbReference>
<name>A0A6J4IA86_9PROT</name>
<organism evidence="1">
    <name type="scientific">uncultured Acetobacteraceae bacterium</name>
    <dbReference type="NCBI Taxonomy" id="169975"/>
    <lineage>
        <taxon>Bacteria</taxon>
        <taxon>Pseudomonadati</taxon>
        <taxon>Pseudomonadota</taxon>
        <taxon>Alphaproteobacteria</taxon>
        <taxon>Acetobacterales</taxon>
        <taxon>Acetobacteraceae</taxon>
        <taxon>environmental samples</taxon>
    </lineage>
</organism>
<evidence type="ECO:0000313" key="1">
    <source>
        <dbReference type="EMBL" id="CAA9246422.1"/>
    </source>
</evidence>
<dbReference type="AlphaFoldDB" id="A0A6J4IA86"/>
<gene>
    <name evidence="1" type="ORF">AVDCRST_MAG08-1879</name>
</gene>
<dbReference type="SUPFAM" id="SSF53335">
    <property type="entry name" value="S-adenosyl-L-methionine-dependent methyltransferases"/>
    <property type="match status" value="1"/>
</dbReference>
<reference evidence="1" key="1">
    <citation type="submission" date="2020-02" db="EMBL/GenBank/DDBJ databases">
        <authorList>
            <person name="Meier V. D."/>
        </authorList>
    </citation>
    <scope>NUCLEOTIDE SEQUENCE</scope>
    <source>
        <strain evidence="1">AVDCRST_MAG08</strain>
    </source>
</reference>